<dbReference type="SUPFAM" id="SSF103481">
    <property type="entry name" value="Multidrug resistance efflux transporter EmrE"/>
    <property type="match status" value="1"/>
</dbReference>
<dbReference type="Proteomes" id="UP000011713">
    <property type="component" value="Unassembled WGS sequence"/>
</dbReference>
<dbReference type="EMBL" id="JH597876">
    <property type="status" value="NOT_ANNOTATED_CDS"/>
    <property type="molecule type" value="Genomic_DNA"/>
</dbReference>
<dbReference type="EnsemblProtists" id="HpaT802382">
    <property type="protein sequence ID" value="HpaP802382"/>
    <property type="gene ID" value="HpaG802382"/>
</dbReference>
<proteinExistence type="predicted"/>
<evidence type="ECO:0000256" key="2">
    <source>
        <dbReference type="SAM" id="Phobius"/>
    </source>
</evidence>
<keyword evidence="2" id="KW-1133">Transmembrane helix</keyword>
<dbReference type="eggNOG" id="ENOG502QW36">
    <property type="taxonomic scope" value="Eukaryota"/>
</dbReference>
<dbReference type="STRING" id="559515.M4B7Y0"/>
<evidence type="ECO:0000256" key="3">
    <source>
        <dbReference type="SAM" id="SignalP"/>
    </source>
</evidence>
<dbReference type="InParanoid" id="M4B7Y0"/>
<name>M4B7Y0_HYAAE</name>
<feature type="chain" id="PRO_5004048540" description="Sugar phosphate transporter domain-containing protein" evidence="3">
    <location>
        <begin position="17"/>
        <end position="418"/>
    </location>
</feature>
<feature type="transmembrane region" description="Helical" evidence="2">
    <location>
        <begin position="200"/>
        <end position="219"/>
    </location>
</feature>
<keyword evidence="2" id="KW-0812">Transmembrane</keyword>
<accession>M4B7Y0</accession>
<dbReference type="InterPro" id="IPR037185">
    <property type="entry name" value="EmrE-like"/>
</dbReference>
<feature type="transmembrane region" description="Helical" evidence="2">
    <location>
        <begin position="225"/>
        <end position="242"/>
    </location>
</feature>
<keyword evidence="5" id="KW-1185">Reference proteome</keyword>
<keyword evidence="2" id="KW-0472">Membrane</keyword>
<feature type="transmembrane region" description="Helical" evidence="2">
    <location>
        <begin position="170"/>
        <end position="191"/>
    </location>
</feature>
<keyword evidence="3" id="KW-0732">Signal</keyword>
<sequence length="418" mass="45093">MLVGLLPSIGAATAAATLEVGESNLEEEEEEEQVKLQRPETQVYRSPEEDMEPELTPDLQTEVAVSTRLHSVDLEAPETVALTRRSTMLERECNTKEDEVEAQLLVAKDHDESSNSSSEGKKAAPLGFRVTSSSVHFSVSTLQLCIIVSVVLDFAGCIFSNLGLSMAGSGLYQVVYSSVICWSALLSRFILKKTVSKEEWCGIALVTFGLAFSALGESGSGRDNTLVLMGCLNTLVGAAFYGGNYVTGEYTLALVERPQPKELCLRIGAICLAVIAVYQSIFVLPSWDVLVTKPIVNANGNTIQIVFALAAYTLSQLAHGLTYFVMLGSSGAVTTGIMQSLRAVCVFMISSMMYCSQQESQCFDIKRGVATLIVVSGVMFYSWAKSQQGKASVFAPPLLNRPSKDFKTEVVAGKNHAV</sequence>
<reference evidence="4" key="2">
    <citation type="submission" date="2015-06" db="UniProtKB">
        <authorList>
            <consortium name="EnsemblProtists"/>
        </authorList>
    </citation>
    <scope>IDENTIFICATION</scope>
    <source>
        <strain evidence="4">Emoy2</strain>
    </source>
</reference>
<dbReference type="PANTHER" id="PTHR13146:SF1">
    <property type="entry name" value="SUGAR PHOSPHATE TRANSPORTER DOMAIN-CONTAINING PROTEIN"/>
    <property type="match status" value="1"/>
</dbReference>
<evidence type="ECO:0000313" key="5">
    <source>
        <dbReference type="Proteomes" id="UP000011713"/>
    </source>
</evidence>
<dbReference type="HOGENOM" id="CLU_046944_0_0_1"/>
<organism evidence="4 5">
    <name type="scientific">Hyaloperonospora arabidopsidis (strain Emoy2)</name>
    <name type="common">Downy mildew agent</name>
    <name type="synonym">Peronospora arabidopsidis</name>
    <dbReference type="NCBI Taxonomy" id="559515"/>
    <lineage>
        <taxon>Eukaryota</taxon>
        <taxon>Sar</taxon>
        <taxon>Stramenopiles</taxon>
        <taxon>Oomycota</taxon>
        <taxon>Peronosporomycetes</taxon>
        <taxon>Peronosporales</taxon>
        <taxon>Peronosporaceae</taxon>
        <taxon>Hyaloperonospora</taxon>
    </lineage>
</organism>
<evidence type="ECO:0008006" key="6">
    <source>
        <dbReference type="Google" id="ProtNLM"/>
    </source>
</evidence>
<evidence type="ECO:0000256" key="1">
    <source>
        <dbReference type="SAM" id="MobiDB-lite"/>
    </source>
</evidence>
<feature type="transmembrane region" description="Helical" evidence="2">
    <location>
        <begin position="303"/>
        <end position="325"/>
    </location>
</feature>
<dbReference type="PANTHER" id="PTHR13146">
    <property type="match status" value="1"/>
</dbReference>
<reference evidence="5" key="1">
    <citation type="journal article" date="2010" name="Science">
        <title>Signatures of adaptation to obligate biotrophy in the Hyaloperonospora arabidopsidis genome.</title>
        <authorList>
            <person name="Baxter L."/>
            <person name="Tripathy S."/>
            <person name="Ishaque N."/>
            <person name="Boot N."/>
            <person name="Cabral A."/>
            <person name="Kemen E."/>
            <person name="Thines M."/>
            <person name="Ah-Fong A."/>
            <person name="Anderson R."/>
            <person name="Badejoko W."/>
            <person name="Bittner-Eddy P."/>
            <person name="Boore J.L."/>
            <person name="Chibucos M.C."/>
            <person name="Coates M."/>
            <person name="Dehal P."/>
            <person name="Delehaunty K."/>
            <person name="Dong S."/>
            <person name="Downton P."/>
            <person name="Dumas B."/>
            <person name="Fabro G."/>
            <person name="Fronick C."/>
            <person name="Fuerstenberg S.I."/>
            <person name="Fulton L."/>
            <person name="Gaulin E."/>
            <person name="Govers F."/>
            <person name="Hughes L."/>
            <person name="Humphray S."/>
            <person name="Jiang R.H."/>
            <person name="Judelson H."/>
            <person name="Kamoun S."/>
            <person name="Kyung K."/>
            <person name="Meijer H."/>
            <person name="Minx P."/>
            <person name="Morris P."/>
            <person name="Nelson J."/>
            <person name="Phuntumart V."/>
            <person name="Qutob D."/>
            <person name="Rehmany A."/>
            <person name="Rougon-Cardoso A."/>
            <person name="Ryden P."/>
            <person name="Torto-Alalibo T."/>
            <person name="Studholme D."/>
            <person name="Wang Y."/>
            <person name="Win J."/>
            <person name="Wood J."/>
            <person name="Clifton S.W."/>
            <person name="Rogers J."/>
            <person name="Van den Ackerveken G."/>
            <person name="Jones J.D."/>
            <person name="McDowell J.M."/>
            <person name="Beynon J."/>
            <person name="Tyler B.M."/>
        </authorList>
    </citation>
    <scope>NUCLEOTIDE SEQUENCE [LARGE SCALE GENOMIC DNA]</scope>
    <source>
        <strain evidence="5">Emoy2</strain>
    </source>
</reference>
<feature type="transmembrane region" description="Helical" evidence="2">
    <location>
        <begin position="263"/>
        <end position="283"/>
    </location>
</feature>
<dbReference type="VEuPathDB" id="FungiDB:HpaG802382"/>
<dbReference type="AlphaFoldDB" id="M4B7Y0"/>
<protein>
    <recommendedName>
        <fullName evidence="6">Sugar phosphate transporter domain-containing protein</fullName>
    </recommendedName>
</protein>
<dbReference type="GO" id="GO:0016020">
    <property type="term" value="C:membrane"/>
    <property type="evidence" value="ECO:0007669"/>
    <property type="project" value="TreeGrafter"/>
</dbReference>
<evidence type="ECO:0000313" key="4">
    <source>
        <dbReference type="EnsemblProtists" id="HpaP802382"/>
    </source>
</evidence>
<feature type="signal peptide" evidence="3">
    <location>
        <begin position="1"/>
        <end position="16"/>
    </location>
</feature>
<feature type="region of interest" description="Disordered" evidence="1">
    <location>
        <begin position="22"/>
        <end position="55"/>
    </location>
</feature>